<accession>A0AC35GX50</accession>
<evidence type="ECO:0000313" key="2">
    <source>
        <dbReference type="WBParaSite" id="PS1159_v2.g9536.t1"/>
    </source>
</evidence>
<dbReference type="Proteomes" id="UP000887580">
    <property type="component" value="Unplaced"/>
</dbReference>
<proteinExistence type="predicted"/>
<reference evidence="2" key="1">
    <citation type="submission" date="2022-11" db="UniProtKB">
        <authorList>
            <consortium name="WormBaseParasite"/>
        </authorList>
    </citation>
    <scope>IDENTIFICATION</scope>
</reference>
<organism evidence="1 2">
    <name type="scientific">Panagrolaimus sp. PS1159</name>
    <dbReference type="NCBI Taxonomy" id="55785"/>
    <lineage>
        <taxon>Eukaryota</taxon>
        <taxon>Metazoa</taxon>
        <taxon>Ecdysozoa</taxon>
        <taxon>Nematoda</taxon>
        <taxon>Chromadorea</taxon>
        <taxon>Rhabditida</taxon>
        <taxon>Tylenchina</taxon>
        <taxon>Panagrolaimomorpha</taxon>
        <taxon>Panagrolaimoidea</taxon>
        <taxon>Panagrolaimidae</taxon>
        <taxon>Panagrolaimus</taxon>
    </lineage>
</organism>
<evidence type="ECO:0000313" key="1">
    <source>
        <dbReference type="Proteomes" id="UP000887580"/>
    </source>
</evidence>
<name>A0AC35GX50_9BILA</name>
<sequence length="936" mass="104238">MVASVIASTAEEPRRRYHFIKDGFFSAFGIPSSTTSSLSSSSGSESSTPKKGNPFKRIFMHNNTTNCSTAKSTTIPSTKSSSLKMSKSHSSHAKLSSTFSHEPKKANTVHFKGIRKCPDRKRENNEKNLESIRENSERVFDFKLTAAGDGGTEAATNSTASSSSTSSSSNNIERVTNSMAKMGTNNSINNNNQSNKPHHGFTSPNRNNISSEEVTLDTCDPTEPYDERADDPTTEIEVCEVRKEGEKANASQFELLKVLGQGSFGKVFLVRKIKGRDSNKLYAMKVLKKATLKVRDRVRTKMERNILAQISHPFIVRLHYAFQTEGKLYLILDFLRGGDLFTRLSKEVMFTEEDVKFYLAELTLALEHLHTLGIVYRDLKPENILLDSDGHINVTDFGLSKESVDNEGKTYSFCGTVEYMAPEVVNRRGHSTAADWWSLGVLMYEMLTGHLPFQGENRRETMTQILKAKLRMPGFLSPEAQSLLRSLFKRNPQNRLGSGPEGIQQIKDHAFFANIDWIRLFKREIPPPFKPAVNTSDETVYFDSEFTKKTPRDSPALPPSAAAHELFRGFSFVAPHMYEQMAKNEVKKAAKTSGVHGIPQAKRTRFADDYEIKEDIGIGSYAICKRCIHKVSRAEYAVKMIQKAKRDASEEIDVLLRHGHHPNIIRVYGVYEDEDTVYVIMELCKGGELLDRILSKKGITEKEASTIMAKVVSVVGYLHQSQVVHRDLKPSNIMYLNSSSDTNGVRIIDFGFAKQLRAENGLLMTPCYTAQFVAPEVLKKQGYDMSCDIWSLGVLMYTMLSGETPFAQGINDSPQQIIDRIGQGSFKLSGGNWDGISPMAKDLVKKMLHVDPAQRITAAGILTHPWITSRNDLSDDSLTYKKDPATIKGALTSTYKALESANAPSPLCPVNASALAQRRKKERGSSQSESSITAVA</sequence>
<dbReference type="WBParaSite" id="PS1159_v2.g9536.t1">
    <property type="protein sequence ID" value="PS1159_v2.g9536.t1"/>
    <property type="gene ID" value="PS1159_v2.g9536"/>
</dbReference>
<protein>
    <submittedName>
        <fullName evidence="2">Non-specific serine/threonine protein kinase</fullName>
    </submittedName>
</protein>